<keyword evidence="2" id="KW-0813">Transport</keyword>
<protein>
    <submittedName>
        <fullName evidence="9">Cation diffusion facilitator family transporter</fullName>
    </submittedName>
</protein>
<sequence>MSANGGTKAVVAALLANVGIAVTKFIAFLLTGSSSMLAESIHSVADSGNQGLLLLGGKRAKREATPQHPFGYGRERYVYAFIVSIVLFSVGGLFALYEAYHKWHDKEGIHEYQWVPVAVLVIAIIMESFSFRTAINESNHIRGNQSWVKFVRRAKAPELPVVLLEDLGALIGLVFALFGVGMTLITGNGEWDAAGTAMIGVLLVTIAIILAIETKSLLLGEGVEPPDLAKIEQAVTGGPEVERIIHMKTLYLGPEELLVAAKIGVPPCDSAEELARGINAVEARIRAAVPIARVIYLEPDVYSAAADRAGTGAASHTAVPGPEAEPGEASGRAGG</sequence>
<dbReference type="GO" id="GO:0016020">
    <property type="term" value="C:membrane"/>
    <property type="evidence" value="ECO:0007669"/>
    <property type="project" value="UniProtKB-SubCell"/>
</dbReference>
<gene>
    <name evidence="9" type="ORF">GA0074696_5652</name>
</gene>
<dbReference type="AlphaFoldDB" id="A0A1C5AAM2"/>
<dbReference type="InterPro" id="IPR058533">
    <property type="entry name" value="Cation_efflux_TM"/>
</dbReference>
<dbReference type="GO" id="GO:0006829">
    <property type="term" value="P:zinc ion transport"/>
    <property type="evidence" value="ECO:0007669"/>
    <property type="project" value="InterPro"/>
</dbReference>
<dbReference type="PANTHER" id="PTHR13414">
    <property type="entry name" value="HUEL-CATION TRANSPORTER"/>
    <property type="match status" value="1"/>
</dbReference>
<feature type="transmembrane region" description="Helical" evidence="7">
    <location>
        <begin position="191"/>
        <end position="212"/>
    </location>
</feature>
<dbReference type="SUPFAM" id="SSF160240">
    <property type="entry name" value="Cation efflux protein cytoplasmic domain-like"/>
    <property type="match status" value="1"/>
</dbReference>
<dbReference type="InterPro" id="IPR040177">
    <property type="entry name" value="SLC30A9"/>
</dbReference>
<name>A0A1C5AAM2_9ACTN</name>
<evidence type="ECO:0000256" key="5">
    <source>
        <dbReference type="ARBA" id="ARBA00023136"/>
    </source>
</evidence>
<feature type="transmembrane region" description="Helical" evidence="7">
    <location>
        <begin position="12"/>
        <end position="30"/>
    </location>
</feature>
<evidence type="ECO:0000256" key="6">
    <source>
        <dbReference type="SAM" id="MobiDB-lite"/>
    </source>
</evidence>
<proteinExistence type="predicted"/>
<dbReference type="Proteomes" id="UP000198228">
    <property type="component" value="Chromosome I"/>
</dbReference>
<dbReference type="Pfam" id="PF01545">
    <property type="entry name" value="Cation_efflux"/>
    <property type="match status" value="1"/>
</dbReference>
<feature type="transmembrane region" description="Helical" evidence="7">
    <location>
        <begin position="117"/>
        <end position="135"/>
    </location>
</feature>
<feature type="region of interest" description="Disordered" evidence="6">
    <location>
        <begin position="312"/>
        <end position="335"/>
    </location>
</feature>
<evidence type="ECO:0000313" key="10">
    <source>
        <dbReference type="Proteomes" id="UP000198228"/>
    </source>
</evidence>
<dbReference type="RefSeq" id="WP_088963847.1">
    <property type="nucleotide sequence ID" value="NZ_LT607410.1"/>
</dbReference>
<dbReference type="EMBL" id="LT607410">
    <property type="protein sequence ID" value="SCF42282.1"/>
    <property type="molecule type" value="Genomic_DNA"/>
</dbReference>
<evidence type="ECO:0000313" key="9">
    <source>
        <dbReference type="EMBL" id="SCF42282.1"/>
    </source>
</evidence>
<evidence type="ECO:0000256" key="2">
    <source>
        <dbReference type="ARBA" id="ARBA00022448"/>
    </source>
</evidence>
<evidence type="ECO:0000259" key="8">
    <source>
        <dbReference type="Pfam" id="PF01545"/>
    </source>
</evidence>
<dbReference type="Gene3D" id="1.20.1510.10">
    <property type="entry name" value="Cation efflux protein transmembrane domain"/>
    <property type="match status" value="1"/>
</dbReference>
<keyword evidence="4 7" id="KW-1133">Transmembrane helix</keyword>
<evidence type="ECO:0000256" key="3">
    <source>
        <dbReference type="ARBA" id="ARBA00022692"/>
    </source>
</evidence>
<dbReference type="PANTHER" id="PTHR13414:SF9">
    <property type="entry name" value="PROTON-COUPLED ZINC ANTIPORTER SLC30A9, MITOCHONDRIAL"/>
    <property type="match status" value="1"/>
</dbReference>
<evidence type="ECO:0000256" key="7">
    <source>
        <dbReference type="SAM" id="Phobius"/>
    </source>
</evidence>
<evidence type="ECO:0000256" key="1">
    <source>
        <dbReference type="ARBA" id="ARBA00004141"/>
    </source>
</evidence>
<keyword evidence="3 7" id="KW-0812">Transmembrane</keyword>
<dbReference type="NCBIfam" id="TIGR01297">
    <property type="entry name" value="CDF"/>
    <property type="match status" value="1"/>
</dbReference>
<organism evidence="9 10">
    <name type="scientific">Micromonospora purpureochromogenes</name>
    <dbReference type="NCBI Taxonomy" id="47872"/>
    <lineage>
        <taxon>Bacteria</taxon>
        <taxon>Bacillati</taxon>
        <taxon>Actinomycetota</taxon>
        <taxon>Actinomycetes</taxon>
        <taxon>Micromonosporales</taxon>
        <taxon>Micromonosporaceae</taxon>
        <taxon>Micromonospora</taxon>
    </lineage>
</organism>
<reference evidence="9 10" key="1">
    <citation type="submission" date="2016-06" db="EMBL/GenBank/DDBJ databases">
        <authorList>
            <person name="Kjaerup R.B."/>
            <person name="Dalgaard T.S."/>
            <person name="Juul-Madsen H.R."/>
        </authorList>
    </citation>
    <scope>NUCLEOTIDE SEQUENCE [LARGE SCALE GENOMIC DNA]</scope>
    <source>
        <strain evidence="9 10">DSM 43821</strain>
    </source>
</reference>
<feature type="domain" description="Cation efflux protein transmembrane" evidence="8">
    <location>
        <begin position="10"/>
        <end position="219"/>
    </location>
</feature>
<comment type="subcellular location">
    <subcellularLocation>
        <location evidence="1">Membrane</location>
        <topology evidence="1">Multi-pass membrane protein</topology>
    </subcellularLocation>
</comment>
<dbReference type="GO" id="GO:0008324">
    <property type="term" value="F:monoatomic cation transmembrane transporter activity"/>
    <property type="evidence" value="ECO:0007669"/>
    <property type="project" value="InterPro"/>
</dbReference>
<dbReference type="SUPFAM" id="SSF161111">
    <property type="entry name" value="Cation efflux protein transmembrane domain-like"/>
    <property type="match status" value="1"/>
</dbReference>
<feature type="transmembrane region" description="Helical" evidence="7">
    <location>
        <begin position="77"/>
        <end position="97"/>
    </location>
</feature>
<accession>A0A1C5AAM2</accession>
<dbReference type="InterPro" id="IPR002524">
    <property type="entry name" value="Cation_efflux"/>
</dbReference>
<keyword evidence="5 7" id="KW-0472">Membrane</keyword>
<evidence type="ECO:0000256" key="4">
    <source>
        <dbReference type="ARBA" id="ARBA00022989"/>
    </source>
</evidence>
<dbReference type="InterPro" id="IPR027469">
    <property type="entry name" value="Cation_efflux_TMD_sf"/>
</dbReference>
<dbReference type="InterPro" id="IPR036837">
    <property type="entry name" value="Cation_efflux_CTD_sf"/>
</dbReference>
<feature type="transmembrane region" description="Helical" evidence="7">
    <location>
        <begin position="162"/>
        <end position="185"/>
    </location>
</feature>